<keyword evidence="2" id="KW-0808">Transferase</keyword>
<reference evidence="1 4" key="3">
    <citation type="journal article" date="2014" name="Environ. Microbiol.">
        <title>Halorhabdus tiamatea: proteogenomics and glycosidase activity measurements identify the first cultivated euryarchaeon from a deep-sea anoxic brine lake as potential polysaccharide degrader.</title>
        <authorList>
            <person name="Werner J."/>
            <person name="Ferrer M."/>
            <person name="Michel G."/>
            <person name="Mann A.J."/>
            <person name="Huang S."/>
            <person name="Juarez S."/>
            <person name="Ciordia S."/>
            <person name="Albar J.P."/>
            <person name="Alcaide M."/>
            <person name="La Cono V."/>
            <person name="Yakimov M.M."/>
            <person name="Antunes A."/>
            <person name="Taborda M."/>
            <person name="Da Costa M.S."/>
            <person name="Amann R.I."/>
            <person name="Gloeckner F.O."/>
            <person name="Golyshina O.V."/>
            <person name="Golyshin P.N."/>
            <person name="Teeling H."/>
        </authorList>
    </citation>
    <scope>NUCLEOTIDE SEQUENCE [LARGE SCALE GENOMIC DNA]</scope>
    <source>
        <strain evidence="4">SARL4B</strain>
        <strain evidence="1">Type strain: SARL4B</strain>
    </source>
</reference>
<gene>
    <name evidence="2" type="ORF">HLRTI_002541</name>
    <name evidence="1" type="ORF">HTIA_1456</name>
</gene>
<dbReference type="KEGG" id="hti:HTIA_1456"/>
<dbReference type="HOGENOM" id="CLU_2165207_0_0_2"/>
<dbReference type="Gene3D" id="3.90.1200.10">
    <property type="match status" value="1"/>
</dbReference>
<evidence type="ECO:0000313" key="2">
    <source>
        <dbReference type="EMBL" id="ERJ05469.1"/>
    </source>
</evidence>
<dbReference type="eggNOG" id="arCOG04682">
    <property type="taxonomic scope" value="Archaea"/>
</dbReference>
<evidence type="ECO:0000313" key="3">
    <source>
        <dbReference type="Proteomes" id="UP000003861"/>
    </source>
</evidence>
<accession>F7PLH7</accession>
<name>F7PLH7_9EURY</name>
<dbReference type="AlphaFoldDB" id="F7PLH7"/>
<reference evidence="2 3" key="1">
    <citation type="journal article" date="2011" name="J. Bacteriol.">
        <title>Genome sequence of Halorhabdus tiamatea, the first archaeon isolated from a deep-sea anoxic brine lake.</title>
        <authorList>
            <person name="Antunes A."/>
            <person name="Alam I."/>
            <person name="Bajic V.B."/>
            <person name="Stingl U."/>
        </authorList>
    </citation>
    <scope>NUCLEOTIDE SEQUENCE [LARGE SCALE GENOMIC DNA]</scope>
    <source>
        <strain evidence="2 3">SARL4B</strain>
    </source>
</reference>
<organism evidence="2 3">
    <name type="scientific">Halorhabdus tiamatea SARL4B</name>
    <dbReference type="NCBI Taxonomy" id="1033806"/>
    <lineage>
        <taxon>Archaea</taxon>
        <taxon>Methanobacteriati</taxon>
        <taxon>Methanobacteriota</taxon>
        <taxon>Stenosarchaea group</taxon>
        <taxon>Halobacteria</taxon>
        <taxon>Halobacteriales</taxon>
        <taxon>Haloarculaceae</taxon>
        <taxon>Halorhabdus</taxon>
    </lineage>
</organism>
<dbReference type="Proteomes" id="UP000015381">
    <property type="component" value="Chromosome I"/>
</dbReference>
<dbReference type="EMBL" id="AFNT02000032">
    <property type="protein sequence ID" value="ERJ05469.1"/>
    <property type="molecule type" value="Genomic_DNA"/>
</dbReference>
<dbReference type="GO" id="GO:0016740">
    <property type="term" value="F:transferase activity"/>
    <property type="evidence" value="ECO:0007669"/>
    <property type="project" value="UniProtKB-KW"/>
</dbReference>
<sequence>MLRADGTGLIDWEDAHAGDPVRELRRTQEQLLADPGENSPTELLDALRAGYREQAGTLPAGFDDWKAIYGAVSFLDTSGFFDEWAPDVDRPTAALEDWVEREMERRLAEI</sequence>
<dbReference type="Proteomes" id="UP000003861">
    <property type="component" value="Unassembled WGS sequence"/>
</dbReference>
<dbReference type="STRING" id="1033806.HTIA_1456"/>
<proteinExistence type="predicted"/>
<dbReference type="InterPro" id="IPR011009">
    <property type="entry name" value="Kinase-like_dom_sf"/>
</dbReference>
<dbReference type="EMBL" id="HF571520">
    <property type="protein sequence ID" value="CCQ33583.1"/>
    <property type="molecule type" value="Genomic_DNA"/>
</dbReference>
<keyword evidence="4" id="KW-1185">Reference proteome</keyword>
<reference evidence="2 3" key="2">
    <citation type="journal article" date="2013" name="PLoS ONE">
        <title>INDIGO - INtegrated Data Warehouse of MIcrobial GenOmes with Examples from the Red Sea Extremophiles.</title>
        <authorList>
            <person name="Alam I."/>
            <person name="Antunes A."/>
            <person name="Kamau A.A."/>
            <person name="Ba Alawi W."/>
            <person name="Kalkatawi M."/>
            <person name="Stingl U."/>
            <person name="Bajic V.B."/>
        </authorList>
    </citation>
    <scope>NUCLEOTIDE SEQUENCE [LARGE SCALE GENOMIC DNA]</scope>
    <source>
        <strain evidence="2 3">SARL4B</strain>
    </source>
</reference>
<dbReference type="SUPFAM" id="SSF56112">
    <property type="entry name" value="Protein kinase-like (PK-like)"/>
    <property type="match status" value="1"/>
</dbReference>
<evidence type="ECO:0000313" key="4">
    <source>
        <dbReference type="Proteomes" id="UP000015381"/>
    </source>
</evidence>
<evidence type="ECO:0000313" key="1">
    <source>
        <dbReference type="EMBL" id="CCQ33583.1"/>
    </source>
</evidence>
<protein>
    <submittedName>
        <fullName evidence="1 2">Aminoglycoside phosphotransferase</fullName>
    </submittedName>
</protein>